<name>A0A8J6TL89_9BACT</name>
<gene>
    <name evidence="1" type="ORF">H8E23_03075</name>
</gene>
<organism evidence="1 2">
    <name type="scientific">Candidatus Desulfatibia profunda</name>
    <dbReference type="NCBI Taxonomy" id="2841695"/>
    <lineage>
        <taxon>Bacteria</taxon>
        <taxon>Pseudomonadati</taxon>
        <taxon>Thermodesulfobacteriota</taxon>
        <taxon>Desulfobacteria</taxon>
        <taxon>Desulfobacterales</taxon>
        <taxon>Desulfobacterales incertae sedis</taxon>
        <taxon>Candidatus Desulfatibia</taxon>
    </lineage>
</organism>
<protein>
    <submittedName>
        <fullName evidence="1">Uncharacterized protein</fullName>
    </submittedName>
</protein>
<evidence type="ECO:0000313" key="2">
    <source>
        <dbReference type="Proteomes" id="UP000603434"/>
    </source>
</evidence>
<sequence length="156" mass="17723">MSNPKIDKVKLNQLLRSGKTQRHCAQVFGVTEGAISKAKKDLNINVVKNVALENAHRVVDKNLNAAEQLHKINVQANQLLDDLEHKPDLKLKIMAEIRGQLKLQLEIFQTLYDMQTIQEFQHEVLTIIGSVDREVGDAIIRKLKEKRALRTAIQIS</sequence>
<comment type="caution">
    <text evidence="1">The sequence shown here is derived from an EMBL/GenBank/DDBJ whole genome shotgun (WGS) entry which is preliminary data.</text>
</comment>
<accession>A0A8J6TL89</accession>
<evidence type="ECO:0000313" key="1">
    <source>
        <dbReference type="EMBL" id="MBC8360368.1"/>
    </source>
</evidence>
<proteinExistence type="predicted"/>
<dbReference type="Proteomes" id="UP000603434">
    <property type="component" value="Unassembled WGS sequence"/>
</dbReference>
<dbReference type="EMBL" id="JACNJH010000085">
    <property type="protein sequence ID" value="MBC8360368.1"/>
    <property type="molecule type" value="Genomic_DNA"/>
</dbReference>
<reference evidence="1 2" key="1">
    <citation type="submission" date="2020-08" db="EMBL/GenBank/DDBJ databases">
        <title>Bridging the membrane lipid divide: bacteria of the FCB group superphylum have the potential to synthesize archaeal ether lipids.</title>
        <authorList>
            <person name="Villanueva L."/>
            <person name="Von Meijenfeldt F.A.B."/>
            <person name="Westbye A.B."/>
            <person name="Yadav S."/>
            <person name="Hopmans E.C."/>
            <person name="Dutilh B.E."/>
            <person name="Sinninghe Damste J.S."/>
        </authorList>
    </citation>
    <scope>NUCLEOTIDE SEQUENCE [LARGE SCALE GENOMIC DNA]</scope>
    <source>
        <strain evidence="1">NIOZ-UU30</strain>
    </source>
</reference>
<dbReference type="AlphaFoldDB" id="A0A8J6TL89"/>